<dbReference type="InterPro" id="IPR035979">
    <property type="entry name" value="RBD_domain_sf"/>
</dbReference>
<evidence type="ECO:0000256" key="1">
    <source>
        <dbReference type="ARBA" id="ARBA00022664"/>
    </source>
</evidence>
<name>A0A9W7TW30_TRIRA</name>
<evidence type="ECO:0000256" key="2">
    <source>
        <dbReference type="ARBA" id="ARBA00022884"/>
    </source>
</evidence>
<dbReference type="Proteomes" id="UP001059041">
    <property type="component" value="Linkage Group LG11"/>
</dbReference>
<keyword evidence="5" id="KW-1185">Reference proteome</keyword>
<proteinExistence type="predicted"/>
<dbReference type="CDD" id="cd12232">
    <property type="entry name" value="RRM3_U2AF65"/>
    <property type="match status" value="1"/>
</dbReference>
<dbReference type="InterPro" id="IPR012677">
    <property type="entry name" value="Nucleotide-bd_a/b_plait_sf"/>
</dbReference>
<evidence type="ECO:0000256" key="3">
    <source>
        <dbReference type="ARBA" id="ARBA00023187"/>
    </source>
</evidence>
<comment type="caution">
    <text evidence="4">The sequence shown here is derived from an EMBL/GenBank/DDBJ whole genome shotgun (WGS) entry which is preliminary data.</text>
</comment>
<keyword evidence="1" id="KW-0507">mRNA processing</keyword>
<sequence length="240" mass="27257">MSDFEEFEKQLSENKQERMKALLDSSEVFLLSQFRSVDENTQAMVFDGIIFQGQLLKIRRPHDYRPLPGISEQPAFHVPDVVSTEVPDSPHKLFIGGLPYYIKDDQAVAGLNGMQLGDKKLIVQRASVGAKNGNPRPRSRFRSQACRCLPTEVLWLLNMVMPEELLDDDDYEEILEDIPEECCKYGTMRPIEIPRPVDGVEVPDCGKIFVKYVSAAEFQKAMKALTRTPVCQPCGRHKIL</sequence>
<keyword evidence="2" id="KW-0694">RNA-binding</keyword>
<keyword evidence="3" id="KW-0508">mRNA splicing</keyword>
<evidence type="ECO:0000313" key="4">
    <source>
        <dbReference type="EMBL" id="KAI7803422.1"/>
    </source>
</evidence>
<dbReference type="AlphaFoldDB" id="A0A9W7TW30"/>
<protein>
    <submittedName>
        <fullName evidence="4">Splicing factor U2AF 65 kDa subunit-like</fullName>
    </submittedName>
</protein>
<evidence type="ECO:0000313" key="5">
    <source>
        <dbReference type="Proteomes" id="UP001059041"/>
    </source>
</evidence>
<dbReference type="EMBL" id="JAFHDT010000011">
    <property type="protein sequence ID" value="KAI7803422.1"/>
    <property type="molecule type" value="Genomic_DNA"/>
</dbReference>
<gene>
    <name evidence="4" type="ORF">IRJ41_006623</name>
</gene>
<accession>A0A9W7TW30</accession>
<dbReference type="GO" id="GO:0006397">
    <property type="term" value="P:mRNA processing"/>
    <property type="evidence" value="ECO:0007669"/>
    <property type="project" value="UniProtKB-KW"/>
</dbReference>
<dbReference type="PANTHER" id="PTHR23139">
    <property type="entry name" value="RNA-BINDING PROTEIN"/>
    <property type="match status" value="1"/>
</dbReference>
<dbReference type="GO" id="GO:0008380">
    <property type="term" value="P:RNA splicing"/>
    <property type="evidence" value="ECO:0007669"/>
    <property type="project" value="UniProtKB-KW"/>
</dbReference>
<dbReference type="GO" id="GO:0003723">
    <property type="term" value="F:RNA binding"/>
    <property type="evidence" value="ECO:0007669"/>
    <property type="project" value="UniProtKB-KW"/>
</dbReference>
<dbReference type="FunFam" id="3.30.70.330:FF:000097">
    <property type="entry name" value="U2 snRNP auxiliary factor large subunit"/>
    <property type="match status" value="1"/>
</dbReference>
<dbReference type="SUPFAM" id="SSF54928">
    <property type="entry name" value="RNA-binding domain, RBD"/>
    <property type="match status" value="2"/>
</dbReference>
<dbReference type="Gene3D" id="3.30.70.330">
    <property type="match status" value="3"/>
</dbReference>
<organism evidence="4 5">
    <name type="scientific">Triplophysa rosa</name>
    <name type="common">Cave loach</name>
    <dbReference type="NCBI Taxonomy" id="992332"/>
    <lineage>
        <taxon>Eukaryota</taxon>
        <taxon>Metazoa</taxon>
        <taxon>Chordata</taxon>
        <taxon>Craniata</taxon>
        <taxon>Vertebrata</taxon>
        <taxon>Euteleostomi</taxon>
        <taxon>Actinopterygii</taxon>
        <taxon>Neopterygii</taxon>
        <taxon>Teleostei</taxon>
        <taxon>Ostariophysi</taxon>
        <taxon>Cypriniformes</taxon>
        <taxon>Nemacheilidae</taxon>
        <taxon>Triplophysa</taxon>
    </lineage>
</organism>
<reference evidence="4" key="1">
    <citation type="submission" date="2021-02" db="EMBL/GenBank/DDBJ databases">
        <title>Comparative genomics reveals that relaxation of natural selection precedes convergent phenotypic evolution of cavefish.</title>
        <authorList>
            <person name="Peng Z."/>
        </authorList>
    </citation>
    <scope>NUCLEOTIDE SEQUENCE</scope>
    <source>
        <tissue evidence="4">Muscle</tissue>
    </source>
</reference>